<feature type="transmembrane region" description="Helical" evidence="1">
    <location>
        <begin position="160"/>
        <end position="178"/>
    </location>
</feature>
<proteinExistence type="predicted"/>
<protein>
    <submittedName>
        <fullName evidence="2">Uncharacterized protein</fullName>
    </submittedName>
</protein>
<reference evidence="3" key="1">
    <citation type="submission" date="2016-10" db="EMBL/GenBank/DDBJ databases">
        <authorList>
            <person name="Varghese N."/>
            <person name="Submissions S."/>
        </authorList>
    </citation>
    <scope>NUCLEOTIDE SEQUENCE [LARGE SCALE GENOMIC DNA]</scope>
    <source>
        <strain evidence="3">CGMCC 1.7739</strain>
    </source>
</reference>
<accession>A0A1I2SLC5</accession>
<keyword evidence="3" id="KW-1185">Reference proteome</keyword>
<evidence type="ECO:0000313" key="3">
    <source>
        <dbReference type="Proteomes" id="UP000198876"/>
    </source>
</evidence>
<feature type="transmembrane region" description="Helical" evidence="1">
    <location>
        <begin position="121"/>
        <end position="140"/>
    </location>
</feature>
<keyword evidence="1" id="KW-0472">Membrane</keyword>
<keyword evidence="1" id="KW-1133">Transmembrane helix</keyword>
<evidence type="ECO:0000256" key="1">
    <source>
        <dbReference type="SAM" id="Phobius"/>
    </source>
</evidence>
<dbReference type="RefSeq" id="WP_092892351.1">
    <property type="nucleotide sequence ID" value="NZ_FOOQ01000002.1"/>
</dbReference>
<sequence length="190" mass="21125">MARATRTPTEEAVDLSFKGATLAVFVEAVRRRDPNATANAVLVFGAMFLPRLAETLYGVELRPWQRVYAESAMLAHAVGMLGLYDDTWWWDHLTHALSATVLGGVAHVVADRRGRSHRRCVLASVAVGGVLWEVMEYAIHRLSDRLGVEPMLVYYGRRDTLGDLLFDVVGAVFVVLFGDRLLENLVRDAD</sequence>
<dbReference type="Proteomes" id="UP000198876">
    <property type="component" value="Unassembled WGS sequence"/>
</dbReference>
<dbReference type="Pfam" id="PF09997">
    <property type="entry name" value="DUF2238"/>
    <property type="match status" value="1"/>
</dbReference>
<keyword evidence="1" id="KW-0812">Transmembrane</keyword>
<dbReference type="AlphaFoldDB" id="A0A1I2SLC5"/>
<organism evidence="2 3">
    <name type="scientific">Halopelagius inordinatus</name>
    <dbReference type="NCBI Taxonomy" id="553467"/>
    <lineage>
        <taxon>Archaea</taxon>
        <taxon>Methanobacteriati</taxon>
        <taxon>Methanobacteriota</taxon>
        <taxon>Stenosarchaea group</taxon>
        <taxon>Halobacteria</taxon>
        <taxon>Halobacteriales</taxon>
        <taxon>Haloferacaceae</taxon>
    </lineage>
</organism>
<dbReference type="InterPro" id="IPR014509">
    <property type="entry name" value="YjdF-like"/>
</dbReference>
<evidence type="ECO:0000313" key="2">
    <source>
        <dbReference type="EMBL" id="SFG53705.1"/>
    </source>
</evidence>
<name>A0A1I2SLC5_9EURY</name>
<dbReference type="EMBL" id="FOOQ01000002">
    <property type="protein sequence ID" value="SFG53705.1"/>
    <property type="molecule type" value="Genomic_DNA"/>
</dbReference>
<dbReference type="OrthoDB" id="313603at2157"/>
<gene>
    <name evidence="2" type="ORF">SAMN04488063_2343</name>
</gene>